<dbReference type="FunFam" id="1.10.10.10:FF:000001">
    <property type="entry name" value="LysR family transcriptional regulator"/>
    <property type="match status" value="1"/>
</dbReference>
<evidence type="ECO:0000256" key="2">
    <source>
        <dbReference type="ARBA" id="ARBA00023015"/>
    </source>
</evidence>
<comment type="caution">
    <text evidence="6">The sequence shown here is derived from an EMBL/GenBank/DDBJ whole genome shotgun (WGS) entry which is preliminary data.</text>
</comment>
<evidence type="ECO:0000259" key="5">
    <source>
        <dbReference type="PROSITE" id="PS50931"/>
    </source>
</evidence>
<evidence type="ECO:0000313" key="7">
    <source>
        <dbReference type="Proteomes" id="UP000256542"/>
    </source>
</evidence>
<dbReference type="Gene3D" id="3.40.190.290">
    <property type="match status" value="1"/>
</dbReference>
<sequence>MDFNDIYYFYLTAENRGFTAAERASGITKSLLSRRVAQLEEKVGVQLIQRNSRQFSLTEAGRQLYEGAINMVSEGQSAYDSVALLRSEPSGIVKVSCPTVLAQHHLSLLLPDFMRQYPKISVSLDATDRHVQVIEEGIDIALRSTKSIDNEPGLITRALATTKMILVASPSFIEQYGTPTHPNQLVRMPTLCNEIERRESEYKWELFGPEGSHCIIKHHPRLFCFNRWVQLESAVQGIGLGLLPNPVAAHSLENGKLLHVLPEWTTKAQVIYAVFSKRKGMNPASRAFLDYLILHLPEILTAPSFDNNFFT</sequence>
<dbReference type="InterPro" id="IPR000847">
    <property type="entry name" value="LysR_HTH_N"/>
</dbReference>
<dbReference type="GO" id="GO:0043565">
    <property type="term" value="F:sequence-specific DNA binding"/>
    <property type="evidence" value="ECO:0007669"/>
    <property type="project" value="TreeGrafter"/>
</dbReference>
<comment type="similarity">
    <text evidence="1">Belongs to the LysR transcriptional regulatory family.</text>
</comment>
<organism evidence="6 7">
    <name type="scientific">Marinomonas pollencensis</name>
    <dbReference type="NCBI Taxonomy" id="491954"/>
    <lineage>
        <taxon>Bacteria</taxon>
        <taxon>Pseudomonadati</taxon>
        <taxon>Pseudomonadota</taxon>
        <taxon>Gammaproteobacteria</taxon>
        <taxon>Oceanospirillales</taxon>
        <taxon>Oceanospirillaceae</taxon>
        <taxon>Marinomonas</taxon>
    </lineage>
</organism>
<reference evidence="6 7" key="1">
    <citation type="submission" date="2018-08" db="EMBL/GenBank/DDBJ databases">
        <title>Genomic Encyclopedia of Type Strains, Phase III (KMG-III): the genomes of soil and plant-associated and newly described type strains.</title>
        <authorList>
            <person name="Whitman W."/>
        </authorList>
    </citation>
    <scope>NUCLEOTIDE SEQUENCE [LARGE SCALE GENOMIC DNA]</scope>
    <source>
        <strain evidence="6 7">CECT 7375</strain>
    </source>
</reference>
<dbReference type="GO" id="GO:0006351">
    <property type="term" value="P:DNA-templated transcription"/>
    <property type="evidence" value="ECO:0007669"/>
    <property type="project" value="TreeGrafter"/>
</dbReference>
<evidence type="ECO:0000256" key="4">
    <source>
        <dbReference type="ARBA" id="ARBA00023163"/>
    </source>
</evidence>
<dbReference type="Gene3D" id="1.10.10.10">
    <property type="entry name" value="Winged helix-like DNA-binding domain superfamily/Winged helix DNA-binding domain"/>
    <property type="match status" value="1"/>
</dbReference>
<accession>A0A3E0DT45</accession>
<evidence type="ECO:0000256" key="1">
    <source>
        <dbReference type="ARBA" id="ARBA00009437"/>
    </source>
</evidence>
<dbReference type="EMBL" id="QUNG01000001">
    <property type="protein sequence ID" value="REG86703.1"/>
    <property type="molecule type" value="Genomic_DNA"/>
</dbReference>
<dbReference type="InterPro" id="IPR036390">
    <property type="entry name" value="WH_DNA-bd_sf"/>
</dbReference>
<gene>
    <name evidence="6" type="ORF">DFP81_101268</name>
</gene>
<protein>
    <submittedName>
        <fullName evidence="6">LysR family transcriptional regulator</fullName>
    </submittedName>
</protein>
<keyword evidence="2" id="KW-0805">Transcription regulation</keyword>
<dbReference type="RefSeq" id="WP_115895955.1">
    <property type="nucleotide sequence ID" value="NZ_QUNG01000001.1"/>
</dbReference>
<keyword evidence="4" id="KW-0804">Transcription</keyword>
<proteinExistence type="inferred from homology"/>
<keyword evidence="7" id="KW-1185">Reference proteome</keyword>
<dbReference type="InterPro" id="IPR005119">
    <property type="entry name" value="LysR_subst-bd"/>
</dbReference>
<dbReference type="SUPFAM" id="SSF46785">
    <property type="entry name" value="Winged helix' DNA-binding domain"/>
    <property type="match status" value="1"/>
</dbReference>
<dbReference type="Pfam" id="PF00126">
    <property type="entry name" value="HTH_1"/>
    <property type="match status" value="1"/>
</dbReference>
<evidence type="ECO:0000313" key="6">
    <source>
        <dbReference type="EMBL" id="REG86703.1"/>
    </source>
</evidence>
<dbReference type="PANTHER" id="PTHR30537:SF31">
    <property type="entry name" value="TRANSCRIPTIONAL REGULATOR, LYSR FAMILY"/>
    <property type="match status" value="1"/>
</dbReference>
<feature type="domain" description="HTH lysR-type" evidence="5">
    <location>
        <begin position="1"/>
        <end position="58"/>
    </location>
</feature>
<dbReference type="Proteomes" id="UP000256542">
    <property type="component" value="Unassembled WGS sequence"/>
</dbReference>
<keyword evidence="3" id="KW-0238">DNA-binding</keyword>
<dbReference type="Pfam" id="PF03466">
    <property type="entry name" value="LysR_substrate"/>
    <property type="match status" value="1"/>
</dbReference>
<dbReference type="OrthoDB" id="9815676at2"/>
<name>A0A3E0DT45_9GAMM</name>
<dbReference type="PANTHER" id="PTHR30537">
    <property type="entry name" value="HTH-TYPE TRANSCRIPTIONAL REGULATOR"/>
    <property type="match status" value="1"/>
</dbReference>
<dbReference type="AlphaFoldDB" id="A0A3E0DT45"/>
<dbReference type="GO" id="GO:0003700">
    <property type="term" value="F:DNA-binding transcription factor activity"/>
    <property type="evidence" value="ECO:0007669"/>
    <property type="project" value="InterPro"/>
</dbReference>
<dbReference type="InterPro" id="IPR036388">
    <property type="entry name" value="WH-like_DNA-bd_sf"/>
</dbReference>
<dbReference type="SUPFAM" id="SSF53850">
    <property type="entry name" value="Periplasmic binding protein-like II"/>
    <property type="match status" value="1"/>
</dbReference>
<evidence type="ECO:0000256" key="3">
    <source>
        <dbReference type="ARBA" id="ARBA00023125"/>
    </source>
</evidence>
<dbReference type="InterPro" id="IPR058163">
    <property type="entry name" value="LysR-type_TF_proteobact-type"/>
</dbReference>
<dbReference type="PROSITE" id="PS50931">
    <property type="entry name" value="HTH_LYSR"/>
    <property type="match status" value="1"/>
</dbReference>